<evidence type="ECO:0000313" key="2">
    <source>
        <dbReference type="EMBL" id="MEI4551899.1"/>
    </source>
</evidence>
<protein>
    <submittedName>
        <fullName evidence="2">DUF1294 domain-containing protein</fullName>
    </submittedName>
</protein>
<keyword evidence="1" id="KW-0472">Membrane</keyword>
<feature type="transmembrane region" description="Helical" evidence="1">
    <location>
        <begin position="75"/>
        <end position="96"/>
    </location>
</feature>
<name>A0ABU8EY39_9GAMM</name>
<feature type="transmembrane region" description="Helical" evidence="1">
    <location>
        <begin position="6"/>
        <end position="25"/>
    </location>
</feature>
<keyword evidence="1" id="KW-1133">Transmembrane helix</keyword>
<evidence type="ECO:0000313" key="3">
    <source>
        <dbReference type="Proteomes" id="UP001382455"/>
    </source>
</evidence>
<dbReference type="InterPro" id="IPR010718">
    <property type="entry name" value="DUF1294"/>
</dbReference>
<dbReference type="InterPro" id="IPR012156">
    <property type="entry name" value="Cold_shock_CspA"/>
</dbReference>
<gene>
    <name evidence="2" type="ORF">WAE96_19640</name>
</gene>
<reference evidence="2 3" key="1">
    <citation type="submission" date="2023-12" db="EMBL/GenBank/DDBJ databases">
        <title>Friends and Foes: Symbiotic and Algicidal bacterial influence on Karenia brevis blooms.</title>
        <authorList>
            <person name="Fei C."/>
            <person name="Mohamed A.R."/>
            <person name="Booker A."/>
            <person name="Arshad M."/>
            <person name="Klass S."/>
            <person name="Ahn S."/>
            <person name="Gilbert P.M."/>
            <person name="Heil C.A."/>
            <person name="Martinez J.M."/>
            <person name="Amin S.A."/>
        </authorList>
    </citation>
    <scope>NUCLEOTIDE SEQUENCE [LARGE SCALE GENOMIC DNA]</scope>
    <source>
        <strain evidence="2 3">CE15</strain>
    </source>
</reference>
<dbReference type="Proteomes" id="UP001382455">
    <property type="component" value="Unassembled WGS sequence"/>
</dbReference>
<organism evidence="2 3">
    <name type="scientific">Pseudoalteromonas spongiae</name>
    <dbReference type="NCBI Taxonomy" id="298657"/>
    <lineage>
        <taxon>Bacteria</taxon>
        <taxon>Pseudomonadati</taxon>
        <taxon>Pseudomonadota</taxon>
        <taxon>Gammaproteobacteria</taxon>
        <taxon>Alteromonadales</taxon>
        <taxon>Pseudoalteromonadaceae</taxon>
        <taxon>Pseudoalteromonas</taxon>
    </lineage>
</organism>
<evidence type="ECO:0000256" key="1">
    <source>
        <dbReference type="SAM" id="Phobius"/>
    </source>
</evidence>
<proteinExistence type="predicted"/>
<dbReference type="EMBL" id="JBAWKS010000002">
    <property type="protein sequence ID" value="MEI4551899.1"/>
    <property type="molecule type" value="Genomic_DNA"/>
</dbReference>
<dbReference type="Pfam" id="PF06961">
    <property type="entry name" value="DUF1294"/>
    <property type="match status" value="1"/>
</dbReference>
<keyword evidence="3" id="KW-1185">Reference proteome</keyword>
<comment type="caution">
    <text evidence="2">The sequence shown here is derived from an EMBL/GenBank/DDBJ whole genome shotgun (WGS) entry which is preliminary data.</text>
</comment>
<sequence>MWLTLLPFWLVPVYIVMSVFTFIVYGIDKYKAKKDKVRVPESTLHIYDVLGGWLGAVFAQAFFRHKTLKQPFRKWFLLTISINILCVVVLALLPVLTNLNR</sequence>
<dbReference type="RefSeq" id="WP_336436789.1">
    <property type="nucleotide sequence ID" value="NZ_JBAWKS010000002.1"/>
</dbReference>
<dbReference type="PIRSF" id="PIRSF002599">
    <property type="entry name" value="Cold_shock_A"/>
    <property type="match status" value="1"/>
</dbReference>
<accession>A0ABU8EY39</accession>
<keyword evidence="1" id="KW-0812">Transmembrane</keyword>